<sequence length="471" mass="52852">MGVKLNKPILVAGIGLSVFLWVWDSLSSKLIEVGEWGLLAAIALGSGFWLFYRKTPKTNFISISPLKRETVDQAIAQAQQTIVNLETEAPQENISQLKQQISQLSEGFRRQDVQIAVTGGRKVGKTSLINRLTAEKITQNFNLVETEPLFTETETLEIQAKKVAFSSDLVLFLVNGDLTESQWQILLEYKNAYHRLLLIFNKQDEYLPEERELILQQLQKRVQSIISDDDVISISVVPNEVKVRQYQKDGTLAEWMEKPTANLGRLETRLSQMIAQEKEQLVWGTIWREAVNLKHQGKEILNRVRREKALPIVEQYQWIAAASAFANPVAALDLLATVAINTQMIVDLSQIYQQKFSLSQAQAVSGTVGKLMVQLGLVELSTQTLGSVLKSHVVTFAAGGVIQGVSAAYLTRLAGLSLIEYFQEQEVSLTSGKELNLEQLGQKLKQVFEQNQRAIFLQEFVKQGVKRLSIA</sequence>
<evidence type="ECO:0000256" key="5">
    <source>
        <dbReference type="SAM" id="Phobius"/>
    </source>
</evidence>
<dbReference type="OrthoDB" id="467934at2"/>
<comment type="subcellular location">
    <subcellularLocation>
        <location evidence="1">Membrane</location>
        <topology evidence="1">Multi-pass membrane protein</topology>
    </subcellularLocation>
</comment>
<dbReference type="eggNOG" id="COG1159">
    <property type="taxonomic scope" value="Bacteria"/>
</dbReference>
<dbReference type="Proteomes" id="UP000002384">
    <property type="component" value="Chromosome"/>
</dbReference>
<dbReference type="SUPFAM" id="SSF52540">
    <property type="entry name" value="P-loop containing nucleoside triphosphate hydrolases"/>
    <property type="match status" value="1"/>
</dbReference>
<dbReference type="STRING" id="65393.PCC7424_4193"/>
<reference evidence="7" key="1">
    <citation type="journal article" date="2011" name="MBio">
        <title>Novel metabolic attributes of the genus Cyanothece, comprising a group of unicellular nitrogen-fixing Cyanobacteria.</title>
        <authorList>
            <person name="Bandyopadhyay A."/>
            <person name="Elvitigala T."/>
            <person name="Welsh E."/>
            <person name="Stockel J."/>
            <person name="Liberton M."/>
            <person name="Min H."/>
            <person name="Sherman L.A."/>
            <person name="Pakrasi H.B."/>
        </authorList>
    </citation>
    <scope>NUCLEOTIDE SEQUENCE [LARGE SCALE GENOMIC DNA]</scope>
    <source>
        <strain evidence="7">PCC 7424</strain>
    </source>
</reference>
<keyword evidence="2 5" id="KW-0812">Transmembrane</keyword>
<dbReference type="Pfam" id="PF05128">
    <property type="entry name" value="DUF697"/>
    <property type="match status" value="1"/>
</dbReference>
<evidence type="ECO:0000256" key="3">
    <source>
        <dbReference type="ARBA" id="ARBA00022989"/>
    </source>
</evidence>
<accession>B7KLJ1</accession>
<dbReference type="Gene3D" id="3.40.50.300">
    <property type="entry name" value="P-loop containing nucleotide triphosphate hydrolases"/>
    <property type="match status" value="1"/>
</dbReference>
<dbReference type="InterPro" id="IPR021147">
    <property type="entry name" value="DUF697"/>
</dbReference>
<dbReference type="HOGENOM" id="CLU_040163_0_0_3"/>
<dbReference type="KEGG" id="cyc:PCC7424_4193"/>
<gene>
    <name evidence="6" type="ordered locus">PCC7424_4193</name>
</gene>
<dbReference type="EMBL" id="CP001291">
    <property type="protein sequence ID" value="ACK72563.1"/>
    <property type="molecule type" value="Genomic_DNA"/>
</dbReference>
<evidence type="ECO:0008006" key="8">
    <source>
        <dbReference type="Google" id="ProtNLM"/>
    </source>
</evidence>
<dbReference type="RefSeq" id="WP_015956148.1">
    <property type="nucleotide sequence ID" value="NC_011729.1"/>
</dbReference>
<evidence type="ECO:0000256" key="4">
    <source>
        <dbReference type="ARBA" id="ARBA00023136"/>
    </source>
</evidence>
<evidence type="ECO:0000256" key="2">
    <source>
        <dbReference type="ARBA" id="ARBA00022692"/>
    </source>
</evidence>
<dbReference type="GO" id="GO:0016020">
    <property type="term" value="C:membrane"/>
    <property type="evidence" value="ECO:0007669"/>
    <property type="project" value="UniProtKB-SubCell"/>
</dbReference>
<keyword evidence="3 5" id="KW-1133">Transmembrane helix</keyword>
<organism evidence="6 7">
    <name type="scientific">Gloeothece citriformis (strain PCC 7424)</name>
    <name type="common">Cyanothece sp. (strain PCC 7424)</name>
    <dbReference type="NCBI Taxonomy" id="65393"/>
    <lineage>
        <taxon>Bacteria</taxon>
        <taxon>Bacillati</taxon>
        <taxon>Cyanobacteriota</taxon>
        <taxon>Cyanophyceae</taxon>
        <taxon>Oscillatoriophycideae</taxon>
        <taxon>Chroococcales</taxon>
        <taxon>Aphanothecaceae</taxon>
        <taxon>Gloeothece</taxon>
        <taxon>Gloeothece citriformis</taxon>
    </lineage>
</organism>
<proteinExistence type="predicted"/>
<evidence type="ECO:0000256" key="1">
    <source>
        <dbReference type="ARBA" id="ARBA00004141"/>
    </source>
</evidence>
<protein>
    <recommendedName>
        <fullName evidence="8">DUF697 domain-containing protein</fullName>
    </recommendedName>
</protein>
<evidence type="ECO:0000313" key="6">
    <source>
        <dbReference type="EMBL" id="ACK72563.1"/>
    </source>
</evidence>
<evidence type="ECO:0000313" key="7">
    <source>
        <dbReference type="Proteomes" id="UP000002384"/>
    </source>
</evidence>
<dbReference type="AlphaFoldDB" id="B7KLJ1"/>
<feature type="transmembrane region" description="Helical" evidence="5">
    <location>
        <begin position="35"/>
        <end position="52"/>
    </location>
</feature>
<name>B7KLJ1_GLOC7</name>
<keyword evidence="4 5" id="KW-0472">Membrane</keyword>
<keyword evidence="7" id="KW-1185">Reference proteome</keyword>
<dbReference type="InterPro" id="IPR027417">
    <property type="entry name" value="P-loop_NTPase"/>
</dbReference>
<feature type="transmembrane region" description="Helical" evidence="5">
    <location>
        <begin position="7"/>
        <end position="23"/>
    </location>
</feature>